<dbReference type="Pfam" id="PF01522">
    <property type="entry name" value="Polysacc_deac_1"/>
    <property type="match status" value="1"/>
</dbReference>
<dbReference type="GO" id="GO:0016810">
    <property type="term" value="F:hydrolase activity, acting on carbon-nitrogen (but not peptide) bonds"/>
    <property type="evidence" value="ECO:0007669"/>
    <property type="project" value="InterPro"/>
</dbReference>
<protein>
    <submittedName>
        <fullName evidence="2">Peptidoglycan/xylan/chitin deacetylase, PgdA/CDA1 family</fullName>
    </submittedName>
</protein>
<proteinExistence type="predicted"/>
<dbReference type="STRING" id="29539.SAMN02745716_2077"/>
<dbReference type="Gene3D" id="3.20.20.370">
    <property type="entry name" value="Glycoside hydrolase/deacetylase"/>
    <property type="match status" value="1"/>
</dbReference>
<feature type="domain" description="NodB homology" evidence="1">
    <location>
        <begin position="51"/>
        <end position="237"/>
    </location>
</feature>
<gene>
    <name evidence="2" type="ORF">SAMN02745716_2077</name>
</gene>
<dbReference type="RefSeq" id="WP_093118774.1">
    <property type="nucleotide sequence ID" value="NZ_FNWJ01000002.1"/>
</dbReference>
<reference evidence="3" key="1">
    <citation type="submission" date="2016-10" db="EMBL/GenBank/DDBJ databases">
        <authorList>
            <person name="Varghese N."/>
            <person name="Submissions S."/>
        </authorList>
    </citation>
    <scope>NUCLEOTIDE SEQUENCE [LARGE SCALE GENOMIC DNA]</scope>
    <source>
        <strain evidence="3">ATCC 35263</strain>
    </source>
</reference>
<dbReference type="PANTHER" id="PTHR10587:SF137">
    <property type="entry name" value="4-DEOXY-4-FORMAMIDO-L-ARABINOSE-PHOSPHOUNDECAPRENOL DEFORMYLASE ARND-RELATED"/>
    <property type="match status" value="1"/>
</dbReference>
<dbReference type="PROSITE" id="PS51677">
    <property type="entry name" value="NODB"/>
    <property type="match status" value="1"/>
</dbReference>
<dbReference type="InterPro" id="IPR011330">
    <property type="entry name" value="Glyco_hydro/deAcase_b/a-brl"/>
</dbReference>
<dbReference type="InterPro" id="IPR050248">
    <property type="entry name" value="Polysacc_deacetylase_ArnD"/>
</dbReference>
<accession>A0A1H6FZK7</accession>
<dbReference type="Proteomes" id="UP000222056">
    <property type="component" value="Unassembled WGS sequence"/>
</dbReference>
<dbReference type="PANTHER" id="PTHR10587">
    <property type="entry name" value="GLYCOSYL TRANSFERASE-RELATED"/>
    <property type="match status" value="1"/>
</dbReference>
<evidence type="ECO:0000313" key="3">
    <source>
        <dbReference type="Proteomes" id="UP000222056"/>
    </source>
</evidence>
<dbReference type="SUPFAM" id="SSF88713">
    <property type="entry name" value="Glycoside hydrolase/deacetylase"/>
    <property type="match status" value="1"/>
</dbReference>
<evidence type="ECO:0000259" key="1">
    <source>
        <dbReference type="PROSITE" id="PS51677"/>
    </source>
</evidence>
<keyword evidence="3" id="KW-1185">Reference proteome</keyword>
<dbReference type="EMBL" id="FNWJ01000002">
    <property type="protein sequence ID" value="SEH15822.1"/>
    <property type="molecule type" value="Genomic_DNA"/>
</dbReference>
<dbReference type="InterPro" id="IPR002509">
    <property type="entry name" value="NODB_dom"/>
</dbReference>
<organism evidence="2 3">
    <name type="scientific">Thermoleophilum album</name>
    <dbReference type="NCBI Taxonomy" id="29539"/>
    <lineage>
        <taxon>Bacteria</taxon>
        <taxon>Bacillati</taxon>
        <taxon>Actinomycetota</taxon>
        <taxon>Thermoleophilia</taxon>
        <taxon>Thermoleophilales</taxon>
        <taxon>Thermoleophilaceae</taxon>
        <taxon>Thermoleophilum</taxon>
    </lineage>
</organism>
<sequence>MERRAHRSHGIALALSVAGATAWLYHAAPALAAPLAALRHQLGVVDTVPGGRVALTFDDGPHPLATPAVLATLAERSAPATFFLVAEQAQRYPHLVREIVEAGHRVALHGLRHRNLLRLGRRATRNDLLRGAAVLEDLIATRLRHYRPPYGVLNRTALETAAEQGWTVWLWRRWGRDWEAQATAATVAQRLTAGLRAGDVLLLHDSDAYAAPGSWRATVGALPSVLDMLEARGLEPIALPD</sequence>
<dbReference type="AlphaFoldDB" id="A0A1H6FZK7"/>
<name>A0A1H6FZK7_THEAL</name>
<dbReference type="OrthoDB" id="9763050at2"/>
<evidence type="ECO:0000313" key="2">
    <source>
        <dbReference type="EMBL" id="SEH15822.1"/>
    </source>
</evidence>
<dbReference type="GO" id="GO:0005975">
    <property type="term" value="P:carbohydrate metabolic process"/>
    <property type="evidence" value="ECO:0007669"/>
    <property type="project" value="InterPro"/>
</dbReference>
<dbReference type="CDD" id="cd10959">
    <property type="entry name" value="CE4_NodB_like_3"/>
    <property type="match status" value="1"/>
</dbReference>